<dbReference type="InterPro" id="IPR001965">
    <property type="entry name" value="Znf_PHD"/>
</dbReference>
<evidence type="ECO:0000259" key="5">
    <source>
        <dbReference type="SMART" id="SM00249"/>
    </source>
</evidence>
<protein>
    <submittedName>
        <fullName evidence="6">Histone deacetylase complex subunit</fullName>
    </submittedName>
</protein>
<dbReference type="Proteomes" id="UP001465976">
    <property type="component" value="Unassembled WGS sequence"/>
</dbReference>
<dbReference type="InterPro" id="IPR019787">
    <property type="entry name" value="Znf_PHD-finger"/>
</dbReference>
<accession>A0ABR3F3K7</accession>
<dbReference type="PANTHER" id="PTHR47793:SF1">
    <property type="entry name" value="HISTONE DEACETYLASE COMPLEX SUBUNIT CTI6"/>
    <property type="match status" value="1"/>
</dbReference>
<keyword evidence="3" id="KW-0862">Zinc</keyword>
<keyword evidence="1" id="KW-0479">Metal-binding</keyword>
<dbReference type="PANTHER" id="PTHR47793">
    <property type="entry name" value="HISTONE DEACETYLASE COMPLEX SUBUNIT CTI6"/>
    <property type="match status" value="1"/>
</dbReference>
<evidence type="ECO:0000313" key="7">
    <source>
        <dbReference type="Proteomes" id="UP001465976"/>
    </source>
</evidence>
<feature type="region of interest" description="Disordered" evidence="4">
    <location>
        <begin position="186"/>
        <end position="225"/>
    </location>
</feature>
<feature type="compositionally biased region" description="Polar residues" evidence="4">
    <location>
        <begin position="555"/>
        <end position="567"/>
    </location>
</feature>
<dbReference type="InterPro" id="IPR011011">
    <property type="entry name" value="Znf_FYVE_PHD"/>
</dbReference>
<evidence type="ECO:0000256" key="4">
    <source>
        <dbReference type="SAM" id="MobiDB-lite"/>
    </source>
</evidence>
<dbReference type="InterPro" id="IPR013083">
    <property type="entry name" value="Znf_RING/FYVE/PHD"/>
</dbReference>
<dbReference type="SUPFAM" id="SSF57903">
    <property type="entry name" value="FYVE/PHD zinc finger"/>
    <property type="match status" value="1"/>
</dbReference>
<feature type="compositionally biased region" description="Low complexity" evidence="4">
    <location>
        <begin position="190"/>
        <end position="205"/>
    </location>
</feature>
<keyword evidence="2" id="KW-0863">Zinc-finger</keyword>
<reference evidence="6 7" key="1">
    <citation type="submission" date="2024-02" db="EMBL/GenBank/DDBJ databases">
        <title>A draft genome for the cacao thread blight pathogen Marasmius crinis-equi.</title>
        <authorList>
            <person name="Cohen S.P."/>
            <person name="Baruah I.K."/>
            <person name="Amoako-Attah I."/>
            <person name="Bukari Y."/>
            <person name="Meinhardt L.W."/>
            <person name="Bailey B.A."/>
        </authorList>
    </citation>
    <scope>NUCLEOTIDE SEQUENCE [LARGE SCALE GENOMIC DNA]</scope>
    <source>
        <strain evidence="6 7">GH-76</strain>
    </source>
</reference>
<keyword evidence="7" id="KW-1185">Reference proteome</keyword>
<evidence type="ECO:0000256" key="2">
    <source>
        <dbReference type="ARBA" id="ARBA00022771"/>
    </source>
</evidence>
<organism evidence="6 7">
    <name type="scientific">Marasmius crinis-equi</name>
    <dbReference type="NCBI Taxonomy" id="585013"/>
    <lineage>
        <taxon>Eukaryota</taxon>
        <taxon>Fungi</taxon>
        <taxon>Dikarya</taxon>
        <taxon>Basidiomycota</taxon>
        <taxon>Agaricomycotina</taxon>
        <taxon>Agaricomycetes</taxon>
        <taxon>Agaricomycetidae</taxon>
        <taxon>Agaricales</taxon>
        <taxon>Marasmiineae</taxon>
        <taxon>Marasmiaceae</taxon>
        <taxon>Marasmius</taxon>
    </lineage>
</organism>
<dbReference type="InterPro" id="IPR053051">
    <property type="entry name" value="HDAC_complex_subunit"/>
</dbReference>
<evidence type="ECO:0000313" key="6">
    <source>
        <dbReference type="EMBL" id="KAL0569803.1"/>
    </source>
</evidence>
<feature type="compositionally biased region" description="Polar residues" evidence="4">
    <location>
        <begin position="399"/>
        <end position="418"/>
    </location>
</feature>
<dbReference type="Pfam" id="PF00628">
    <property type="entry name" value="PHD"/>
    <property type="match status" value="1"/>
</dbReference>
<dbReference type="Gene3D" id="3.30.40.10">
    <property type="entry name" value="Zinc/RING finger domain, C3HC4 (zinc finger)"/>
    <property type="match status" value="1"/>
</dbReference>
<gene>
    <name evidence="6" type="primary">CTI6</name>
    <name evidence="6" type="ORF">V5O48_012160</name>
</gene>
<dbReference type="SMART" id="SM00249">
    <property type="entry name" value="PHD"/>
    <property type="match status" value="1"/>
</dbReference>
<feature type="domain" description="Zinc finger PHD-type" evidence="5">
    <location>
        <begin position="121"/>
        <end position="172"/>
    </location>
</feature>
<feature type="compositionally biased region" description="Basic residues" evidence="4">
    <location>
        <begin position="206"/>
        <end position="222"/>
    </location>
</feature>
<evidence type="ECO:0000256" key="1">
    <source>
        <dbReference type="ARBA" id="ARBA00022723"/>
    </source>
</evidence>
<proteinExistence type="predicted"/>
<dbReference type="EMBL" id="JBAHYK010001050">
    <property type="protein sequence ID" value="KAL0569803.1"/>
    <property type="molecule type" value="Genomic_DNA"/>
</dbReference>
<dbReference type="InterPro" id="IPR019786">
    <property type="entry name" value="Zinc_finger_PHD-type_CS"/>
</dbReference>
<dbReference type="PROSITE" id="PS01359">
    <property type="entry name" value="ZF_PHD_1"/>
    <property type="match status" value="1"/>
</dbReference>
<evidence type="ECO:0000256" key="3">
    <source>
        <dbReference type="ARBA" id="ARBA00022833"/>
    </source>
</evidence>
<feature type="compositionally biased region" description="Polar residues" evidence="4">
    <location>
        <begin position="25"/>
        <end position="34"/>
    </location>
</feature>
<sequence length="610" mass="65817">MTQASSMGPPLSPRETRRSGRRSAPSVSTSNSKSPDSDPPQRPPLTSTTSGGGRNKRLKQEDADEPVVSVISTNSNNGRGKRKSKEKPSHQQPTPEETPDNPVADPSVAPPEEEEEQGITRCVCGSTGEDDPDAGEFMVQCEICKVWQHGLCMGFDSEDQLHDDDYYCEQCRPEMHVELLKRLAKKVRHSSSNSHNTNAAPNSRLSRSHSPSHLKQPSKRRNTMNSRDAAFDENLKEILESTAAEAEAVPDAKSVTPSGNPPTSLPDAEESVETAPANRKKRKRVDNDAPPAKKRTRSMSTTSDHPAAAAPSLTPREETPTLSKPPAPTNTTTQKPAGRNKRGGGRKAAATQEPVVDADGVPVPTSKRQGNGGRSKNAGGSKRPPQSTAGAGSHEPSSRRGQANASGVGQHAGSTAMDSSRAHRNTHAYLVSQQPLFTSWGLPDYLGHLEALLPTEVPKPLEVASGVTGRGDSIERTMERGVKVKWPGKRMSVVDMNKRVRALVEWVGREQASASDRARRREVLEKALKENAQLNREVDGAGTSGDGMVIDSGPRTDSPSAIQSADDTLSGGEHSSLMKDMEKLMTDLITFQERFGPGVKSRDRERRHAS</sequence>
<name>A0ABR3F3K7_9AGAR</name>
<feature type="region of interest" description="Disordered" evidence="4">
    <location>
        <begin position="534"/>
        <end position="574"/>
    </location>
</feature>
<comment type="caution">
    <text evidence="6">The sequence shown here is derived from an EMBL/GenBank/DDBJ whole genome shotgun (WGS) entry which is preliminary data.</text>
</comment>
<feature type="region of interest" description="Disordered" evidence="4">
    <location>
        <begin position="1"/>
        <end position="126"/>
    </location>
</feature>
<feature type="region of interest" description="Disordered" evidence="4">
    <location>
        <begin position="245"/>
        <end position="421"/>
    </location>
</feature>